<feature type="active site" evidence="8">
    <location>
        <position position="189"/>
    </location>
</feature>
<evidence type="ECO:0000256" key="7">
    <source>
        <dbReference type="ARBA" id="ARBA00049197"/>
    </source>
</evidence>
<proteinExistence type="inferred from homology"/>
<dbReference type="Gene3D" id="3.40.50.720">
    <property type="entry name" value="NAD(P)-binding Rossmann-like Domain"/>
    <property type="match status" value="1"/>
</dbReference>
<name>A0ABD1FAS7_HYPHA</name>
<dbReference type="PROSITE" id="PS00895">
    <property type="entry name" value="3_HYDROXYISOBUT_DH"/>
    <property type="match status" value="1"/>
</dbReference>
<reference evidence="12 13" key="1">
    <citation type="submission" date="2024-05" db="EMBL/GenBank/DDBJ databases">
        <title>Genetic variation in Jamaican populations of the coffee berry borer (Hypothenemus hampei).</title>
        <authorList>
            <person name="Errbii M."/>
            <person name="Myrie A."/>
        </authorList>
    </citation>
    <scope>NUCLEOTIDE SEQUENCE [LARGE SCALE GENOMIC DNA]</scope>
    <source>
        <strain evidence="12">JA-Hopewell-2020-01-JO</strain>
        <tissue evidence="12">Whole body</tissue>
    </source>
</reference>
<comment type="pathway">
    <text evidence="1 9">Amino-acid degradation; L-valine degradation.</text>
</comment>
<evidence type="ECO:0000256" key="9">
    <source>
        <dbReference type="RuleBase" id="RU910714"/>
    </source>
</evidence>
<dbReference type="GO" id="GO:0009083">
    <property type="term" value="P:branched-chain amino acid catabolic process"/>
    <property type="evidence" value="ECO:0007669"/>
    <property type="project" value="UniProtKB-KW"/>
</dbReference>
<evidence type="ECO:0000256" key="5">
    <source>
        <dbReference type="ARBA" id="ARBA00023002"/>
    </source>
</evidence>
<feature type="domain" description="6-phosphogluconate dehydrogenase NADP-binding" evidence="10">
    <location>
        <begin position="23"/>
        <end position="180"/>
    </location>
</feature>
<evidence type="ECO:0000259" key="11">
    <source>
        <dbReference type="Pfam" id="PF14833"/>
    </source>
</evidence>
<dbReference type="InterPro" id="IPR002204">
    <property type="entry name" value="3-OH-isobutyrate_DH-rel_CS"/>
</dbReference>
<comment type="caution">
    <text evidence="12">The sequence shown here is derived from an EMBL/GenBank/DDBJ whole genome shotgun (WGS) entry which is preliminary data.</text>
</comment>
<keyword evidence="6 9" id="KW-0520">NAD</keyword>
<evidence type="ECO:0000256" key="4">
    <source>
        <dbReference type="ARBA" id="ARBA00022456"/>
    </source>
</evidence>
<dbReference type="SUPFAM" id="SSF51735">
    <property type="entry name" value="NAD(P)-binding Rossmann-fold domains"/>
    <property type="match status" value="1"/>
</dbReference>
<evidence type="ECO:0000256" key="3">
    <source>
        <dbReference type="ARBA" id="ARBA00012991"/>
    </source>
</evidence>
<evidence type="ECO:0000256" key="1">
    <source>
        <dbReference type="ARBA" id="ARBA00005109"/>
    </source>
</evidence>
<dbReference type="PANTHER" id="PTHR22981">
    <property type="entry name" value="3-HYDROXYISOBUTYRATE DEHYDROGENASE-RELATED"/>
    <property type="match status" value="1"/>
</dbReference>
<dbReference type="InterPro" id="IPR036291">
    <property type="entry name" value="NAD(P)-bd_dom_sf"/>
</dbReference>
<dbReference type="Proteomes" id="UP001566132">
    <property type="component" value="Unassembled WGS sequence"/>
</dbReference>
<sequence>MFVRSVKAFVKINKNVCARSNSNIAFIGLGQMGSRMVNNLVKHGQKPRVYDVVPAALASVNGAIPCSSAEEAVDGANVIFTMLPTGQVVKNTVLGEKGILRKISKNALLLDSSTIGPQIAREVFEAAKAKNIRFLDTPVSGGVLGAEAGTLCFMVGGLEKDCKEVEPILLHMGARVFYCGESGAGQITKLCNNLIFGVTMVGTAEAMNLGIKLGLDSKVLTDVINVSTGRSFTSELYHPVPGTRENAPATKNYDGGFSVELIAKDLGLASEAALSINAPVFLASASHQLFRTMNTYGLGKKDFSVIYKFLEGVVNKN</sequence>
<dbReference type="InterPro" id="IPR008927">
    <property type="entry name" value="6-PGluconate_DH-like_C_sf"/>
</dbReference>
<comment type="similarity">
    <text evidence="2">Belongs to the HIBADH-related family. 3-hydroxyisobutyrate dehydrogenase subfamily.</text>
</comment>
<dbReference type="InterPro" id="IPR013328">
    <property type="entry name" value="6PGD_dom2"/>
</dbReference>
<organism evidence="12 13">
    <name type="scientific">Hypothenemus hampei</name>
    <name type="common">Coffee berry borer</name>
    <dbReference type="NCBI Taxonomy" id="57062"/>
    <lineage>
        <taxon>Eukaryota</taxon>
        <taxon>Metazoa</taxon>
        <taxon>Ecdysozoa</taxon>
        <taxon>Arthropoda</taxon>
        <taxon>Hexapoda</taxon>
        <taxon>Insecta</taxon>
        <taxon>Pterygota</taxon>
        <taxon>Neoptera</taxon>
        <taxon>Endopterygota</taxon>
        <taxon>Coleoptera</taxon>
        <taxon>Polyphaga</taxon>
        <taxon>Cucujiformia</taxon>
        <taxon>Curculionidae</taxon>
        <taxon>Scolytinae</taxon>
        <taxon>Hypothenemus</taxon>
    </lineage>
</organism>
<dbReference type="AlphaFoldDB" id="A0ABD1FAS7"/>
<evidence type="ECO:0000313" key="12">
    <source>
        <dbReference type="EMBL" id="KAL1513770.1"/>
    </source>
</evidence>
<feature type="domain" description="3-hydroxyisobutyrate dehydrogenase-like NAD-binding" evidence="11">
    <location>
        <begin position="183"/>
        <end position="309"/>
    </location>
</feature>
<protein>
    <recommendedName>
        <fullName evidence="3 9">3-hydroxyisobutyrate dehydrogenase</fullName>
        <shortName evidence="9">HIBADH</shortName>
        <ecNumber evidence="3 9">1.1.1.31</ecNumber>
    </recommendedName>
</protein>
<dbReference type="EC" id="1.1.1.31" evidence="3 9"/>
<evidence type="ECO:0000256" key="2">
    <source>
        <dbReference type="ARBA" id="ARBA00006013"/>
    </source>
</evidence>
<dbReference type="NCBIfam" id="TIGR01692">
    <property type="entry name" value="HIBADH"/>
    <property type="match status" value="1"/>
</dbReference>
<dbReference type="InterPro" id="IPR011548">
    <property type="entry name" value="HIBADH"/>
</dbReference>
<dbReference type="FunFam" id="1.10.1040.10:FF:000006">
    <property type="entry name" value="3-hydroxyisobutyrate dehydrogenase"/>
    <property type="match status" value="1"/>
</dbReference>
<keyword evidence="13" id="KW-1185">Reference proteome</keyword>
<evidence type="ECO:0000313" key="13">
    <source>
        <dbReference type="Proteomes" id="UP001566132"/>
    </source>
</evidence>
<comment type="catalytic activity">
    <reaction evidence="7 9">
        <text>3-hydroxy-2-methylpropanoate + NAD(+) = 2-methyl-3-oxopropanoate + NADH + H(+)</text>
        <dbReference type="Rhea" id="RHEA:17681"/>
        <dbReference type="ChEBI" id="CHEBI:11805"/>
        <dbReference type="ChEBI" id="CHEBI:15378"/>
        <dbReference type="ChEBI" id="CHEBI:57540"/>
        <dbReference type="ChEBI" id="CHEBI:57700"/>
        <dbReference type="ChEBI" id="CHEBI:57945"/>
        <dbReference type="EC" id="1.1.1.31"/>
    </reaction>
</comment>
<dbReference type="Gene3D" id="1.10.1040.10">
    <property type="entry name" value="N-(1-d-carboxylethyl)-l-norvaline Dehydrogenase, domain 2"/>
    <property type="match status" value="1"/>
</dbReference>
<dbReference type="Pfam" id="PF14833">
    <property type="entry name" value="NAD_binding_11"/>
    <property type="match status" value="1"/>
</dbReference>
<dbReference type="InterPro" id="IPR006115">
    <property type="entry name" value="6PGDH_NADP-bd"/>
</dbReference>
<dbReference type="InterPro" id="IPR015815">
    <property type="entry name" value="HIBADH-related"/>
</dbReference>
<keyword evidence="5 9" id="KW-0560">Oxidoreductase</keyword>
<dbReference type="Pfam" id="PF03446">
    <property type="entry name" value="NAD_binding_2"/>
    <property type="match status" value="1"/>
</dbReference>
<dbReference type="PIRSF" id="PIRSF000103">
    <property type="entry name" value="HIBADH"/>
    <property type="match status" value="1"/>
</dbReference>
<evidence type="ECO:0000256" key="8">
    <source>
        <dbReference type="PIRSR" id="PIRSR000103-1"/>
    </source>
</evidence>
<dbReference type="InterPro" id="IPR029154">
    <property type="entry name" value="HIBADH-like_NADP-bd"/>
</dbReference>
<dbReference type="EMBL" id="JBDJPC010000002">
    <property type="protein sequence ID" value="KAL1513770.1"/>
    <property type="molecule type" value="Genomic_DNA"/>
</dbReference>
<dbReference type="GO" id="GO:0008442">
    <property type="term" value="F:3-hydroxyisobutyrate dehydrogenase activity"/>
    <property type="evidence" value="ECO:0007669"/>
    <property type="project" value="UniProtKB-EC"/>
</dbReference>
<evidence type="ECO:0000256" key="6">
    <source>
        <dbReference type="ARBA" id="ARBA00023027"/>
    </source>
</evidence>
<keyword evidence="4 9" id="KW-0101">Branched-chain amino acid catabolism</keyword>
<evidence type="ECO:0000259" key="10">
    <source>
        <dbReference type="Pfam" id="PF03446"/>
    </source>
</evidence>
<accession>A0ABD1FAS7</accession>
<dbReference type="PANTHER" id="PTHR22981:SF7">
    <property type="entry name" value="3-HYDROXYISOBUTYRATE DEHYDROGENASE, MITOCHONDRIAL"/>
    <property type="match status" value="1"/>
</dbReference>
<gene>
    <name evidence="12" type="ORF">ABEB36_003136</name>
</gene>
<dbReference type="SUPFAM" id="SSF48179">
    <property type="entry name" value="6-phosphogluconate dehydrogenase C-terminal domain-like"/>
    <property type="match status" value="1"/>
</dbReference>